<comment type="subcellular location">
    <subcellularLocation>
        <location evidence="1">Cell envelope</location>
    </subcellularLocation>
</comment>
<dbReference type="STRING" id="639004.SAMN04488239_11177"/>
<proteinExistence type="predicted"/>
<dbReference type="PANTHER" id="PTHR34820">
    <property type="entry name" value="INNER MEMBRANE PROTEIN YEBZ"/>
    <property type="match status" value="1"/>
</dbReference>
<keyword evidence="2" id="KW-0479">Metal-binding</keyword>
<organism evidence="6 7">
    <name type="scientific">Ruegeria marina</name>
    <dbReference type="NCBI Taxonomy" id="639004"/>
    <lineage>
        <taxon>Bacteria</taxon>
        <taxon>Pseudomonadati</taxon>
        <taxon>Pseudomonadota</taxon>
        <taxon>Alphaproteobacteria</taxon>
        <taxon>Rhodobacterales</taxon>
        <taxon>Roseobacteraceae</taxon>
        <taxon>Ruegeria</taxon>
    </lineage>
</organism>
<keyword evidence="7" id="KW-1185">Reference proteome</keyword>
<name>A0A1G6YAD2_9RHOB</name>
<evidence type="ECO:0000256" key="4">
    <source>
        <dbReference type="ARBA" id="ARBA00023008"/>
    </source>
</evidence>
<dbReference type="Pfam" id="PF04234">
    <property type="entry name" value="CopC"/>
    <property type="match status" value="1"/>
</dbReference>
<evidence type="ECO:0000256" key="1">
    <source>
        <dbReference type="ARBA" id="ARBA00004196"/>
    </source>
</evidence>
<dbReference type="InterPro" id="IPR032694">
    <property type="entry name" value="CopC/D"/>
</dbReference>
<evidence type="ECO:0000259" key="5">
    <source>
        <dbReference type="Pfam" id="PF04234"/>
    </source>
</evidence>
<evidence type="ECO:0000313" key="6">
    <source>
        <dbReference type="EMBL" id="SDD86933.1"/>
    </source>
</evidence>
<sequence>MPLLAHSDKESTIPADGAILERAPTHIEMTFDSPMRLTMVRLTDAEGGDIELQRSDGMAPVTQFQAVPATLLPGAYTVEWRGLSGDGHPMQGSFSFEIAN</sequence>
<evidence type="ECO:0000256" key="2">
    <source>
        <dbReference type="ARBA" id="ARBA00022723"/>
    </source>
</evidence>
<dbReference type="Gene3D" id="2.60.40.1220">
    <property type="match status" value="1"/>
</dbReference>
<dbReference type="GO" id="GO:0005886">
    <property type="term" value="C:plasma membrane"/>
    <property type="evidence" value="ECO:0007669"/>
    <property type="project" value="TreeGrafter"/>
</dbReference>
<dbReference type="GO" id="GO:0030313">
    <property type="term" value="C:cell envelope"/>
    <property type="evidence" value="ECO:0007669"/>
    <property type="project" value="UniProtKB-SubCell"/>
</dbReference>
<accession>A0A1G6YAD2</accession>
<reference evidence="7" key="1">
    <citation type="submission" date="2016-10" db="EMBL/GenBank/DDBJ databases">
        <authorList>
            <person name="Varghese N."/>
            <person name="Submissions S."/>
        </authorList>
    </citation>
    <scope>NUCLEOTIDE SEQUENCE [LARGE SCALE GENOMIC DNA]</scope>
    <source>
        <strain evidence="7">CGMCC 1.9108</strain>
    </source>
</reference>
<gene>
    <name evidence="6" type="ORF">SAMN04488239_11177</name>
</gene>
<dbReference type="GO" id="GO:0042597">
    <property type="term" value="C:periplasmic space"/>
    <property type="evidence" value="ECO:0007669"/>
    <property type="project" value="InterPro"/>
</dbReference>
<dbReference type="GO" id="GO:0046688">
    <property type="term" value="P:response to copper ion"/>
    <property type="evidence" value="ECO:0007669"/>
    <property type="project" value="InterPro"/>
</dbReference>
<dbReference type="GO" id="GO:0006825">
    <property type="term" value="P:copper ion transport"/>
    <property type="evidence" value="ECO:0007669"/>
    <property type="project" value="InterPro"/>
</dbReference>
<evidence type="ECO:0000313" key="7">
    <source>
        <dbReference type="Proteomes" id="UP000199628"/>
    </source>
</evidence>
<keyword evidence="4" id="KW-0186">Copper</keyword>
<dbReference type="InterPro" id="IPR014755">
    <property type="entry name" value="Cu-Rt/internalin_Ig-like"/>
</dbReference>
<dbReference type="Proteomes" id="UP000199628">
    <property type="component" value="Unassembled WGS sequence"/>
</dbReference>
<dbReference type="GO" id="GO:0005507">
    <property type="term" value="F:copper ion binding"/>
    <property type="evidence" value="ECO:0007669"/>
    <property type="project" value="InterPro"/>
</dbReference>
<feature type="domain" description="CopC" evidence="5">
    <location>
        <begin position="6"/>
        <end position="98"/>
    </location>
</feature>
<keyword evidence="3" id="KW-0732">Signal</keyword>
<protein>
    <recommendedName>
        <fullName evidence="5">CopC domain-containing protein</fullName>
    </recommendedName>
</protein>
<dbReference type="SUPFAM" id="SSF81296">
    <property type="entry name" value="E set domains"/>
    <property type="match status" value="1"/>
</dbReference>
<dbReference type="EMBL" id="FMZV01000011">
    <property type="protein sequence ID" value="SDD86933.1"/>
    <property type="molecule type" value="Genomic_DNA"/>
</dbReference>
<dbReference type="InterPro" id="IPR007348">
    <property type="entry name" value="CopC_dom"/>
</dbReference>
<dbReference type="AlphaFoldDB" id="A0A1G6YAD2"/>
<dbReference type="InterPro" id="IPR014756">
    <property type="entry name" value="Ig_E-set"/>
</dbReference>
<evidence type="ECO:0000256" key="3">
    <source>
        <dbReference type="ARBA" id="ARBA00022729"/>
    </source>
</evidence>
<dbReference type="PANTHER" id="PTHR34820:SF4">
    <property type="entry name" value="INNER MEMBRANE PROTEIN YEBZ"/>
    <property type="match status" value="1"/>
</dbReference>